<dbReference type="Gene3D" id="3.30.250.20">
    <property type="entry name" value="L1 transposable element, C-terminal domain"/>
    <property type="match status" value="1"/>
</dbReference>
<dbReference type="Proteomes" id="UP001066276">
    <property type="component" value="Chromosome 1_1"/>
</dbReference>
<sequence length="153" mass="17537">MPMFENHKITIYPEYTKKRQERPKSFFPVSQKWRVMQLKYMLLHPSKLKVISQASAYEVCKWLELWDSPSVRGWFNAAYASGRVARTDGGGDQHHAGLHAEKRPEHLIDTVTETLLADPAISNATVQKQMTMCGSGVCEMWTSYVVYPPGFRT</sequence>
<dbReference type="EMBL" id="JANPWB010000001">
    <property type="protein sequence ID" value="KAJ1216984.1"/>
    <property type="molecule type" value="Genomic_DNA"/>
</dbReference>
<dbReference type="InterPro" id="IPR042566">
    <property type="entry name" value="L1_C"/>
</dbReference>
<proteinExistence type="predicted"/>
<gene>
    <name evidence="1" type="ORF">NDU88_004582</name>
</gene>
<keyword evidence="2" id="KW-1185">Reference proteome</keyword>
<protein>
    <submittedName>
        <fullName evidence="1">Uncharacterized protein</fullName>
    </submittedName>
</protein>
<name>A0AAV7WYP9_PLEWA</name>
<comment type="caution">
    <text evidence="1">The sequence shown here is derived from an EMBL/GenBank/DDBJ whole genome shotgun (WGS) entry which is preliminary data.</text>
</comment>
<accession>A0AAV7WYP9</accession>
<evidence type="ECO:0000313" key="1">
    <source>
        <dbReference type="EMBL" id="KAJ1216984.1"/>
    </source>
</evidence>
<evidence type="ECO:0000313" key="2">
    <source>
        <dbReference type="Proteomes" id="UP001066276"/>
    </source>
</evidence>
<organism evidence="1 2">
    <name type="scientific">Pleurodeles waltl</name>
    <name type="common">Iberian ribbed newt</name>
    <dbReference type="NCBI Taxonomy" id="8319"/>
    <lineage>
        <taxon>Eukaryota</taxon>
        <taxon>Metazoa</taxon>
        <taxon>Chordata</taxon>
        <taxon>Craniata</taxon>
        <taxon>Vertebrata</taxon>
        <taxon>Euteleostomi</taxon>
        <taxon>Amphibia</taxon>
        <taxon>Batrachia</taxon>
        <taxon>Caudata</taxon>
        <taxon>Salamandroidea</taxon>
        <taxon>Salamandridae</taxon>
        <taxon>Pleurodelinae</taxon>
        <taxon>Pleurodeles</taxon>
    </lineage>
</organism>
<dbReference type="AlphaFoldDB" id="A0AAV7WYP9"/>
<reference evidence="1" key="1">
    <citation type="journal article" date="2022" name="bioRxiv">
        <title>Sequencing and chromosome-scale assembly of the giantPleurodeles waltlgenome.</title>
        <authorList>
            <person name="Brown T."/>
            <person name="Elewa A."/>
            <person name="Iarovenko S."/>
            <person name="Subramanian E."/>
            <person name="Araus A.J."/>
            <person name="Petzold A."/>
            <person name="Susuki M."/>
            <person name="Suzuki K.-i.T."/>
            <person name="Hayashi T."/>
            <person name="Toyoda A."/>
            <person name="Oliveira C."/>
            <person name="Osipova E."/>
            <person name="Leigh N.D."/>
            <person name="Simon A."/>
            <person name="Yun M.H."/>
        </authorList>
    </citation>
    <scope>NUCLEOTIDE SEQUENCE</scope>
    <source>
        <strain evidence="1">20211129_DDA</strain>
        <tissue evidence="1">Liver</tissue>
    </source>
</reference>